<dbReference type="InterPro" id="IPR006426">
    <property type="entry name" value="Asn_synth_AEB"/>
</dbReference>
<evidence type="ECO:0000256" key="1">
    <source>
        <dbReference type="ARBA" id="ARBA00005187"/>
    </source>
</evidence>
<dbReference type="SUPFAM" id="SSF56235">
    <property type="entry name" value="N-terminal nucleophile aminohydrolases (Ntn hydrolases)"/>
    <property type="match status" value="1"/>
</dbReference>
<dbReference type="InterPro" id="IPR014729">
    <property type="entry name" value="Rossmann-like_a/b/a_fold"/>
</dbReference>
<keyword evidence="10" id="KW-1185">Reference proteome</keyword>
<comment type="pathway">
    <text evidence="1">Amino-acid biosynthesis; L-asparagine biosynthesis; L-asparagine from L-aspartate (L-Gln route): step 1/1.</text>
</comment>
<keyword evidence="4" id="KW-0547">Nucleotide-binding</keyword>
<dbReference type="CDD" id="cd01991">
    <property type="entry name" value="Asn_synthase_B_C"/>
    <property type="match status" value="1"/>
</dbReference>
<feature type="domain" description="Glutamine amidotransferase type-2" evidence="8">
    <location>
        <begin position="2"/>
        <end position="214"/>
    </location>
</feature>
<proteinExistence type="inferred from homology"/>
<dbReference type="NCBIfam" id="TIGR01536">
    <property type="entry name" value="asn_synth_AEB"/>
    <property type="match status" value="1"/>
</dbReference>
<evidence type="ECO:0000313" key="9">
    <source>
        <dbReference type="EMBL" id="GAA4854099.1"/>
    </source>
</evidence>
<dbReference type="InterPro" id="IPR033738">
    <property type="entry name" value="AsnB_N"/>
</dbReference>
<dbReference type="Pfam" id="PF00733">
    <property type="entry name" value="Asn_synthase"/>
    <property type="match status" value="1"/>
</dbReference>
<evidence type="ECO:0000259" key="8">
    <source>
        <dbReference type="PROSITE" id="PS51278"/>
    </source>
</evidence>
<comment type="caution">
    <text evidence="9">The sequence shown here is derived from an EMBL/GenBank/DDBJ whole genome shotgun (WGS) entry which is preliminary data.</text>
</comment>
<dbReference type="InterPro" id="IPR017932">
    <property type="entry name" value="GATase_2_dom"/>
</dbReference>
<evidence type="ECO:0000256" key="7">
    <source>
        <dbReference type="ARBA" id="ARBA00048741"/>
    </source>
</evidence>
<reference evidence="10" key="1">
    <citation type="journal article" date="2019" name="Int. J. Syst. Evol. Microbiol.">
        <title>The Global Catalogue of Microorganisms (GCM) 10K type strain sequencing project: providing services to taxonomists for standard genome sequencing and annotation.</title>
        <authorList>
            <consortium name="The Broad Institute Genomics Platform"/>
            <consortium name="The Broad Institute Genome Sequencing Center for Infectious Disease"/>
            <person name="Wu L."/>
            <person name="Ma J."/>
        </authorList>
    </citation>
    <scope>NUCLEOTIDE SEQUENCE [LARGE SCALE GENOMIC DNA]</scope>
    <source>
        <strain evidence="10">JCM 18392</strain>
    </source>
</reference>
<evidence type="ECO:0000256" key="2">
    <source>
        <dbReference type="ARBA" id="ARBA00005752"/>
    </source>
</evidence>
<dbReference type="PIRSF" id="PIRSF001589">
    <property type="entry name" value="Asn_synthetase_glu-h"/>
    <property type="match status" value="1"/>
</dbReference>
<comment type="catalytic activity">
    <reaction evidence="7">
        <text>L-aspartate + L-glutamine + ATP + H2O = L-asparagine + L-glutamate + AMP + diphosphate + H(+)</text>
        <dbReference type="Rhea" id="RHEA:12228"/>
        <dbReference type="ChEBI" id="CHEBI:15377"/>
        <dbReference type="ChEBI" id="CHEBI:15378"/>
        <dbReference type="ChEBI" id="CHEBI:29985"/>
        <dbReference type="ChEBI" id="CHEBI:29991"/>
        <dbReference type="ChEBI" id="CHEBI:30616"/>
        <dbReference type="ChEBI" id="CHEBI:33019"/>
        <dbReference type="ChEBI" id="CHEBI:58048"/>
        <dbReference type="ChEBI" id="CHEBI:58359"/>
        <dbReference type="ChEBI" id="CHEBI:456215"/>
        <dbReference type="EC" id="6.3.5.4"/>
    </reaction>
</comment>
<dbReference type="PANTHER" id="PTHR43284">
    <property type="entry name" value="ASPARAGINE SYNTHETASE (GLUTAMINE-HYDROLYZING)"/>
    <property type="match status" value="1"/>
</dbReference>
<protein>
    <recommendedName>
        <fullName evidence="3">asparagine synthase (glutamine-hydrolyzing)</fullName>
        <ecNumber evidence="3">6.3.5.4</ecNumber>
    </recommendedName>
</protein>
<dbReference type="PROSITE" id="PS51278">
    <property type="entry name" value="GATASE_TYPE_2"/>
    <property type="match status" value="1"/>
</dbReference>
<evidence type="ECO:0000256" key="6">
    <source>
        <dbReference type="ARBA" id="ARBA00022962"/>
    </source>
</evidence>
<dbReference type="InterPro" id="IPR001962">
    <property type="entry name" value="Asn_synthase"/>
</dbReference>
<evidence type="ECO:0000256" key="4">
    <source>
        <dbReference type="ARBA" id="ARBA00022741"/>
    </source>
</evidence>
<dbReference type="Pfam" id="PF13522">
    <property type="entry name" value="GATase_6"/>
    <property type="match status" value="1"/>
</dbReference>
<dbReference type="InterPro" id="IPR029055">
    <property type="entry name" value="Ntn_hydrolases_N"/>
</dbReference>
<dbReference type="Proteomes" id="UP001501323">
    <property type="component" value="Unassembled WGS sequence"/>
</dbReference>
<evidence type="ECO:0000256" key="3">
    <source>
        <dbReference type="ARBA" id="ARBA00012737"/>
    </source>
</evidence>
<keyword evidence="5" id="KW-0067">ATP-binding</keyword>
<gene>
    <name evidence="9" type="ORF">GCM10023332_01680</name>
</gene>
<sequence length="598" mass="65237">MCGIGGYFGRRDRDAGQHLLDAMQRVMLHRGPDGQGTWIDPRQCAGLAHVRLAILDPRPAGAQPMATGDGRYVISYNGEVYNFQELRVELEALGVSFHTGTDTEVILHAFRQWGTAALSRLRGMFALAIWDTEESRGWLARDGFGIKPLYYAATRGGLVFGSELRVVLEAGVPIVLDPASVAGFFATGSVPEPGTLIQGVEMLPPGQVLAWSEEGCHTQRFWEPVFPPPAPMGHLDAVQLASNALEDSVRAHFVSDVPVGLFLSGGIDSTALLALSARLGLADQLAAFSIAVDDAAADESAVAARTAKRFGAHHHVHKLDARAARESFPEFLDAMDVPSVDGFNTWTVSRFAHDNGFKVVLSGLGGDELFGGYPSFQRVPRLHAATRLISGIPMAGATMRHLAKLRRLPPRWRRAVDAVVAGGTLAASYRAYRGIFSLPEAVQLAAHYCGMDTNDVLRGGWPQETAVQGTGAQAISQLELTRYMRNQLLRDSDVMSMSHGLELRLPLVDRTLFDTMATVPAALRLQPGKGLLRQAVPELPAEVLNAPKRGFSFPVRKWLEQDFGAGFREVGKGLPVVAEEWYQKWSLMTFERWRAARL</sequence>
<dbReference type="PANTHER" id="PTHR43284:SF1">
    <property type="entry name" value="ASPARAGINE SYNTHETASE"/>
    <property type="match status" value="1"/>
</dbReference>
<dbReference type="EMBL" id="BAABJY010000001">
    <property type="protein sequence ID" value="GAA4854099.1"/>
    <property type="molecule type" value="Genomic_DNA"/>
</dbReference>
<dbReference type="Gene3D" id="3.40.50.620">
    <property type="entry name" value="HUPs"/>
    <property type="match status" value="1"/>
</dbReference>
<comment type="similarity">
    <text evidence="2">Belongs to the asparagine synthetase family.</text>
</comment>
<dbReference type="CDD" id="cd00712">
    <property type="entry name" value="AsnB"/>
    <property type="match status" value="1"/>
</dbReference>
<name>A0ABP9DQB0_9GAMM</name>
<dbReference type="SUPFAM" id="SSF52402">
    <property type="entry name" value="Adenine nucleotide alpha hydrolases-like"/>
    <property type="match status" value="1"/>
</dbReference>
<organism evidence="9 10">
    <name type="scientific">Luteimonas vadosa</name>
    <dbReference type="NCBI Taxonomy" id="1165507"/>
    <lineage>
        <taxon>Bacteria</taxon>
        <taxon>Pseudomonadati</taxon>
        <taxon>Pseudomonadota</taxon>
        <taxon>Gammaproteobacteria</taxon>
        <taxon>Lysobacterales</taxon>
        <taxon>Lysobacteraceae</taxon>
        <taxon>Luteimonas</taxon>
    </lineage>
</organism>
<accession>A0ABP9DQB0</accession>
<dbReference type="InterPro" id="IPR051786">
    <property type="entry name" value="ASN_synthetase/amidase"/>
</dbReference>
<evidence type="ECO:0000256" key="5">
    <source>
        <dbReference type="ARBA" id="ARBA00022840"/>
    </source>
</evidence>
<dbReference type="EC" id="6.3.5.4" evidence="3"/>
<keyword evidence="6" id="KW-0315">Glutamine amidotransferase</keyword>
<dbReference type="Gene3D" id="3.60.20.10">
    <property type="entry name" value="Glutamine Phosphoribosylpyrophosphate, subunit 1, domain 1"/>
    <property type="match status" value="1"/>
</dbReference>
<evidence type="ECO:0000313" key="10">
    <source>
        <dbReference type="Proteomes" id="UP001501323"/>
    </source>
</evidence>